<comment type="caution">
    <text evidence="1">The sequence shown here is derived from an EMBL/GenBank/DDBJ whole genome shotgun (WGS) entry which is preliminary data.</text>
</comment>
<gene>
    <name evidence="1" type="ORF">PF008_g29429</name>
</gene>
<reference evidence="1 2" key="1">
    <citation type="submission" date="2018-09" db="EMBL/GenBank/DDBJ databases">
        <title>Genomic investigation of the strawberry pathogen Phytophthora fragariae indicates pathogenicity is determined by transcriptional variation in three key races.</title>
        <authorList>
            <person name="Adams T.M."/>
            <person name="Armitage A.D."/>
            <person name="Sobczyk M.K."/>
            <person name="Bates H.J."/>
            <person name="Dunwell J.M."/>
            <person name="Nellist C.F."/>
            <person name="Harrison R.J."/>
        </authorList>
    </citation>
    <scope>NUCLEOTIDE SEQUENCE [LARGE SCALE GENOMIC DNA]</scope>
    <source>
        <strain evidence="1 2">NOV-77</strain>
    </source>
</reference>
<name>A0A6G0Q995_9STRA</name>
<dbReference type="AlphaFoldDB" id="A0A6G0Q995"/>
<dbReference type="Proteomes" id="UP000486351">
    <property type="component" value="Unassembled WGS sequence"/>
</dbReference>
<organism evidence="1 2">
    <name type="scientific">Phytophthora fragariae</name>
    <dbReference type="NCBI Taxonomy" id="53985"/>
    <lineage>
        <taxon>Eukaryota</taxon>
        <taxon>Sar</taxon>
        <taxon>Stramenopiles</taxon>
        <taxon>Oomycota</taxon>
        <taxon>Peronosporomycetes</taxon>
        <taxon>Peronosporales</taxon>
        <taxon>Peronosporaceae</taxon>
        <taxon>Phytophthora</taxon>
    </lineage>
</organism>
<protein>
    <submittedName>
        <fullName evidence="1">Uncharacterized protein</fullName>
    </submittedName>
</protein>
<evidence type="ECO:0000313" key="1">
    <source>
        <dbReference type="EMBL" id="KAE9275093.1"/>
    </source>
</evidence>
<proteinExistence type="predicted"/>
<dbReference type="EMBL" id="QXFY01004845">
    <property type="protein sequence ID" value="KAE9275093.1"/>
    <property type="molecule type" value="Genomic_DNA"/>
</dbReference>
<accession>A0A6G0Q995</accession>
<sequence length="44" mass="4829">MSAYLVPSRTNQRPSEVAREATPVYVVSNEPPAKAPEIDAFALR</sequence>
<evidence type="ECO:0000313" key="2">
    <source>
        <dbReference type="Proteomes" id="UP000486351"/>
    </source>
</evidence>